<dbReference type="OrthoDB" id="273604at2"/>
<evidence type="ECO:0000313" key="2">
    <source>
        <dbReference type="EMBL" id="QDV44459.1"/>
    </source>
</evidence>
<dbReference type="AlphaFoldDB" id="A0A518HUF6"/>
<name>A0A518HUF6_9BACT</name>
<keyword evidence="3" id="KW-1185">Reference proteome</keyword>
<dbReference type="KEGG" id="snep:Enr13x_43250"/>
<dbReference type="Proteomes" id="UP000319004">
    <property type="component" value="Chromosome"/>
</dbReference>
<dbReference type="EMBL" id="CP037423">
    <property type="protein sequence ID" value="QDV44459.1"/>
    <property type="molecule type" value="Genomic_DNA"/>
</dbReference>
<sequence>MSKSNTLSHAITSAIRAAHQPDSAAALPQGVRLPSPIFNQIRSGDYTAAYHSLRTLPPNHLHRSCLGVCALRIGKTDEAIQIFRGLSLSPGTTMVRSDADDVLLINYATALLLGNLPSGALDVLGEIKDRDAPAAVQVRSAINQWASGLSFWRRWDWKLNHIEPPNCVVPIDFAPGIFPLAVPPSPPRPVAGTSSAPHAQDQITLSDR</sequence>
<dbReference type="RefSeq" id="WP_145388797.1">
    <property type="nucleotide sequence ID" value="NZ_CP037423.1"/>
</dbReference>
<feature type="region of interest" description="Disordered" evidence="1">
    <location>
        <begin position="185"/>
        <end position="208"/>
    </location>
</feature>
<evidence type="ECO:0000256" key="1">
    <source>
        <dbReference type="SAM" id="MobiDB-lite"/>
    </source>
</evidence>
<accession>A0A518HUF6</accession>
<organism evidence="2 3">
    <name type="scientific">Stieleria neptunia</name>
    <dbReference type="NCBI Taxonomy" id="2527979"/>
    <lineage>
        <taxon>Bacteria</taxon>
        <taxon>Pseudomonadati</taxon>
        <taxon>Planctomycetota</taxon>
        <taxon>Planctomycetia</taxon>
        <taxon>Pirellulales</taxon>
        <taxon>Pirellulaceae</taxon>
        <taxon>Stieleria</taxon>
    </lineage>
</organism>
<reference evidence="2 3" key="1">
    <citation type="submission" date="2019-03" db="EMBL/GenBank/DDBJ databases">
        <title>Deep-cultivation of Planctomycetes and their phenomic and genomic characterization uncovers novel biology.</title>
        <authorList>
            <person name="Wiegand S."/>
            <person name="Jogler M."/>
            <person name="Boedeker C."/>
            <person name="Pinto D."/>
            <person name="Vollmers J."/>
            <person name="Rivas-Marin E."/>
            <person name="Kohn T."/>
            <person name="Peeters S.H."/>
            <person name="Heuer A."/>
            <person name="Rast P."/>
            <person name="Oberbeckmann S."/>
            <person name="Bunk B."/>
            <person name="Jeske O."/>
            <person name="Meyerdierks A."/>
            <person name="Storesund J.E."/>
            <person name="Kallscheuer N."/>
            <person name="Luecker S."/>
            <person name="Lage O.M."/>
            <person name="Pohl T."/>
            <person name="Merkel B.J."/>
            <person name="Hornburger P."/>
            <person name="Mueller R.-W."/>
            <person name="Bruemmer F."/>
            <person name="Labrenz M."/>
            <person name="Spormann A.M."/>
            <person name="Op den Camp H."/>
            <person name="Overmann J."/>
            <person name="Amann R."/>
            <person name="Jetten M.S.M."/>
            <person name="Mascher T."/>
            <person name="Medema M.H."/>
            <person name="Devos D.P."/>
            <person name="Kaster A.-K."/>
            <person name="Ovreas L."/>
            <person name="Rohde M."/>
            <person name="Galperin M.Y."/>
            <person name="Jogler C."/>
        </authorList>
    </citation>
    <scope>NUCLEOTIDE SEQUENCE [LARGE SCALE GENOMIC DNA]</scope>
    <source>
        <strain evidence="2 3">Enr13</strain>
    </source>
</reference>
<proteinExistence type="predicted"/>
<feature type="compositionally biased region" description="Polar residues" evidence="1">
    <location>
        <begin position="192"/>
        <end position="208"/>
    </location>
</feature>
<protein>
    <recommendedName>
        <fullName evidence="4">Tetratricopeptide repeat protein</fullName>
    </recommendedName>
</protein>
<evidence type="ECO:0000313" key="3">
    <source>
        <dbReference type="Proteomes" id="UP000319004"/>
    </source>
</evidence>
<evidence type="ECO:0008006" key="4">
    <source>
        <dbReference type="Google" id="ProtNLM"/>
    </source>
</evidence>
<gene>
    <name evidence="2" type="ORF">Enr13x_43250</name>
</gene>